<organism evidence="3 4">
    <name type="scientific">Prunus persica</name>
    <name type="common">Peach</name>
    <name type="synonym">Amygdalus persica</name>
    <dbReference type="NCBI Taxonomy" id="3760"/>
    <lineage>
        <taxon>Eukaryota</taxon>
        <taxon>Viridiplantae</taxon>
        <taxon>Streptophyta</taxon>
        <taxon>Embryophyta</taxon>
        <taxon>Tracheophyta</taxon>
        <taxon>Spermatophyta</taxon>
        <taxon>Magnoliopsida</taxon>
        <taxon>eudicotyledons</taxon>
        <taxon>Gunneridae</taxon>
        <taxon>Pentapetalae</taxon>
        <taxon>rosids</taxon>
        <taxon>fabids</taxon>
        <taxon>Rosales</taxon>
        <taxon>Rosaceae</taxon>
        <taxon>Amygdaloideae</taxon>
        <taxon>Amygdaleae</taxon>
        <taxon>Prunus</taxon>
    </lineage>
</organism>
<dbReference type="InterPro" id="IPR001623">
    <property type="entry name" value="DnaJ_domain"/>
</dbReference>
<reference evidence="3 4" key="1">
    <citation type="journal article" date="2013" name="Nat. Genet.">
        <title>The high-quality draft genome of peach (Prunus persica) identifies unique patterns of genetic diversity, domestication and genome evolution.</title>
        <authorList>
            <consortium name="International Peach Genome Initiative"/>
            <person name="Verde I."/>
            <person name="Abbott A.G."/>
            <person name="Scalabrin S."/>
            <person name="Jung S."/>
            <person name="Shu S."/>
            <person name="Marroni F."/>
            <person name="Zhebentyayeva T."/>
            <person name="Dettori M.T."/>
            <person name="Grimwood J."/>
            <person name="Cattonaro F."/>
            <person name="Zuccolo A."/>
            <person name="Rossini L."/>
            <person name="Jenkins J."/>
            <person name="Vendramin E."/>
            <person name="Meisel L.A."/>
            <person name="Decroocq V."/>
            <person name="Sosinski B."/>
            <person name="Prochnik S."/>
            <person name="Mitros T."/>
            <person name="Policriti A."/>
            <person name="Cipriani G."/>
            <person name="Dondini L."/>
            <person name="Ficklin S."/>
            <person name="Goodstein D.M."/>
            <person name="Xuan P."/>
            <person name="Del Fabbro C."/>
            <person name="Aramini V."/>
            <person name="Copetti D."/>
            <person name="Gonzalez S."/>
            <person name="Horner D.S."/>
            <person name="Falchi R."/>
            <person name="Lucas S."/>
            <person name="Mica E."/>
            <person name="Maldonado J."/>
            <person name="Lazzari B."/>
            <person name="Bielenberg D."/>
            <person name="Pirona R."/>
            <person name="Miculan M."/>
            <person name="Barakat A."/>
            <person name="Testolin R."/>
            <person name="Stella A."/>
            <person name="Tartarini S."/>
            <person name="Tonutti P."/>
            <person name="Arus P."/>
            <person name="Orellana A."/>
            <person name="Wells C."/>
            <person name="Main D."/>
            <person name="Vizzotto G."/>
            <person name="Silva H."/>
            <person name="Salamini F."/>
            <person name="Schmutz J."/>
            <person name="Morgante M."/>
            <person name="Rokhsar D.S."/>
        </authorList>
    </citation>
    <scope>NUCLEOTIDE SEQUENCE [LARGE SCALE GENOMIC DNA]</scope>
    <source>
        <strain evidence="4">cv. Nemared</strain>
    </source>
</reference>
<dbReference type="SMR" id="A0A251Q747"/>
<dbReference type="OrthoDB" id="376357at2759"/>
<feature type="domain" description="J" evidence="2">
    <location>
        <begin position="61"/>
        <end position="124"/>
    </location>
</feature>
<dbReference type="Pfam" id="PF13370">
    <property type="entry name" value="Fer4_13"/>
    <property type="match status" value="1"/>
</dbReference>
<gene>
    <name evidence="3" type="ORF">PRUPE_3G289400</name>
</gene>
<evidence type="ECO:0000256" key="1">
    <source>
        <dbReference type="SAM" id="MobiDB-lite"/>
    </source>
</evidence>
<evidence type="ECO:0000313" key="4">
    <source>
        <dbReference type="Proteomes" id="UP000006882"/>
    </source>
</evidence>
<dbReference type="SMART" id="SM00271">
    <property type="entry name" value="DnaJ"/>
    <property type="match status" value="1"/>
</dbReference>
<sequence length="312" mass="35559">MSVSAVSISQFSLPKAFQVEDHFTAISKPIWRWRRQGCPASRFRCGKREAWKMKATNMGKNYYELLGVSVDSNAQKIKQAYRNLQKKYHPDVAGQEGHEYTLKLNEAYKVLMRENLRKEYDASIGEMRGNYSSSSLGRTSSWNGPLRPQGLFVDENACIGCRECVHHASSTFIFDEALGCARVKLQYGDDEQKIEVSVDSCPVNCIHWVENEELPVLEFLIQPQPKEGFGIFGGGWERPANVFMAAKSFNKQTHNENHGRNSRASTVEEEETPAQAKARADASRKINMEAASGLFSRFWQWQNKPFWGEKEE</sequence>
<evidence type="ECO:0000313" key="3">
    <source>
        <dbReference type="EMBL" id="ONI19648.1"/>
    </source>
</evidence>
<dbReference type="Gene3D" id="1.10.287.110">
    <property type="entry name" value="DnaJ domain"/>
    <property type="match status" value="1"/>
</dbReference>
<dbReference type="AlphaFoldDB" id="A0A251Q747"/>
<dbReference type="SUPFAM" id="SSF46565">
    <property type="entry name" value="Chaperone J-domain"/>
    <property type="match status" value="1"/>
</dbReference>
<keyword evidence="4" id="KW-1185">Reference proteome</keyword>
<accession>A0A251Q747</accession>
<dbReference type="STRING" id="3760.A0A251Q747"/>
<dbReference type="InterPro" id="IPR036869">
    <property type="entry name" value="J_dom_sf"/>
</dbReference>
<name>A0A251Q747_PRUPE</name>
<protein>
    <recommendedName>
        <fullName evidence="2">J domain-containing protein</fullName>
    </recommendedName>
</protein>
<dbReference type="PRINTS" id="PR00625">
    <property type="entry name" value="JDOMAIN"/>
</dbReference>
<dbReference type="Gramene" id="ONI19648">
    <property type="protein sequence ID" value="ONI19648"/>
    <property type="gene ID" value="PRUPE_3G289400"/>
</dbReference>
<dbReference type="PANTHER" id="PTHR45295">
    <property type="entry name" value="CHAPERONE PROTEIN DNAJ C76, CHLOROPLASTIC"/>
    <property type="match status" value="1"/>
</dbReference>
<feature type="region of interest" description="Disordered" evidence="1">
    <location>
        <begin position="251"/>
        <end position="282"/>
    </location>
</feature>
<dbReference type="Pfam" id="PF00226">
    <property type="entry name" value="DnaJ"/>
    <property type="match status" value="1"/>
</dbReference>
<dbReference type="PANTHER" id="PTHR45295:SF4">
    <property type="entry name" value="OS06G0474800 PROTEIN"/>
    <property type="match status" value="1"/>
</dbReference>
<proteinExistence type="predicted"/>
<evidence type="ECO:0000259" key="2">
    <source>
        <dbReference type="PROSITE" id="PS50076"/>
    </source>
</evidence>
<dbReference type="CDD" id="cd06257">
    <property type="entry name" value="DnaJ"/>
    <property type="match status" value="1"/>
</dbReference>
<dbReference type="PROSITE" id="PS50076">
    <property type="entry name" value="DNAJ_2"/>
    <property type="match status" value="1"/>
</dbReference>
<dbReference type="SUPFAM" id="SSF54862">
    <property type="entry name" value="4Fe-4S ferredoxins"/>
    <property type="match status" value="1"/>
</dbReference>
<dbReference type="Proteomes" id="UP000006882">
    <property type="component" value="Chromosome G3"/>
</dbReference>
<dbReference type="EMBL" id="CM007653">
    <property type="protein sequence ID" value="ONI19648.1"/>
    <property type="molecule type" value="Genomic_DNA"/>
</dbReference>
<dbReference type="Gene3D" id="3.30.70.20">
    <property type="match status" value="1"/>
</dbReference>